<feature type="non-terminal residue" evidence="1">
    <location>
        <position position="1"/>
    </location>
</feature>
<protein>
    <submittedName>
        <fullName evidence="1">Medium-chain fatty acid-CoA ligase faa2</fullName>
        <ecNumber evidence="1">6.2.1.3</ecNumber>
    </submittedName>
</protein>
<comment type="caution">
    <text evidence="1">The sequence shown here is derived from an EMBL/GenBank/DDBJ whole genome shotgun (WGS) entry which is preliminary data.</text>
</comment>
<reference evidence="1" key="1">
    <citation type="submission" date="2022-07" db="EMBL/GenBank/DDBJ databases">
        <title>Phylogenomic reconstructions and comparative analyses of Kickxellomycotina fungi.</title>
        <authorList>
            <person name="Reynolds N.K."/>
            <person name="Stajich J.E."/>
            <person name="Barry K."/>
            <person name="Grigoriev I.V."/>
            <person name="Crous P."/>
            <person name="Smith M.E."/>
        </authorList>
    </citation>
    <scope>NUCLEOTIDE SEQUENCE</scope>
    <source>
        <strain evidence="1">CBS 102833</strain>
    </source>
</reference>
<name>A0ACC1KWK5_9FUNG</name>
<dbReference type="EC" id="6.2.1.3" evidence="1"/>
<gene>
    <name evidence="1" type="primary">FAA2_16</name>
    <name evidence="1" type="ORF">H4S07_006254</name>
</gene>
<dbReference type="Proteomes" id="UP001140096">
    <property type="component" value="Unassembled WGS sequence"/>
</dbReference>
<accession>A0ACC1KWK5</accession>
<keyword evidence="1" id="KW-0436">Ligase</keyword>
<keyword evidence="2" id="KW-1185">Reference proteome</keyword>
<proteinExistence type="predicted"/>
<evidence type="ECO:0000313" key="2">
    <source>
        <dbReference type="Proteomes" id="UP001140096"/>
    </source>
</evidence>
<organism evidence="1 2">
    <name type="scientific">Coemansia furcata</name>
    <dbReference type="NCBI Taxonomy" id="417177"/>
    <lineage>
        <taxon>Eukaryota</taxon>
        <taxon>Fungi</taxon>
        <taxon>Fungi incertae sedis</taxon>
        <taxon>Zoopagomycota</taxon>
        <taxon>Kickxellomycotina</taxon>
        <taxon>Kickxellomycetes</taxon>
        <taxon>Kickxellales</taxon>
        <taxon>Kickxellaceae</taxon>
        <taxon>Coemansia</taxon>
    </lineage>
</organism>
<sequence>NGLKGFEIPKNIFLESKPFSIENNILTPTFKVKRLVSKDMYKPTLERLYAELESKPGKD</sequence>
<dbReference type="EMBL" id="JANBUP010003584">
    <property type="protein sequence ID" value="KAJ2796318.1"/>
    <property type="molecule type" value="Genomic_DNA"/>
</dbReference>
<evidence type="ECO:0000313" key="1">
    <source>
        <dbReference type="EMBL" id="KAJ2796318.1"/>
    </source>
</evidence>